<accession>A0A7S1CFC3</accession>
<protein>
    <submittedName>
        <fullName evidence="2">Uncharacterized protein</fullName>
    </submittedName>
</protein>
<gene>
    <name evidence="2" type="ORF">BSP0115_LOCUS9954</name>
</gene>
<keyword evidence="1" id="KW-0812">Transmembrane</keyword>
<evidence type="ECO:0000313" key="2">
    <source>
        <dbReference type="EMBL" id="CAD8916695.1"/>
    </source>
</evidence>
<dbReference type="AlphaFoldDB" id="A0A7S1CFC3"/>
<dbReference type="PROSITE" id="PS50096">
    <property type="entry name" value="IQ"/>
    <property type="match status" value="1"/>
</dbReference>
<sequence length="290" mass="33018">MAAPDPLQEAHLFLGNLLDLCSLISSLREDDEVDEAERKKQEAAEKKRFFKLGGSYKAHLYAFAYVDNVGDSMFDSVKDILQKLTRQSTPFLKLYFEVFAEIIVKVSSLTDEERAAEPTPASVRGHLERVAVAKRMWEFREALKAEILDVRADAESEVAEVATEEADMLEERTAALKVATEQFRDLKNTTRDFLRTSVTILDKQTAETKEATKQMDTVMDSRLSEHDKQIAMLGYGVESVDLLVEAQQTMLSYRVCGMCLVDRRMLRRQCYICFGFVMICLTVYGIFNVM</sequence>
<organism evidence="2">
    <name type="scientific">Bicosoecida sp. CB-2014</name>
    <dbReference type="NCBI Taxonomy" id="1486930"/>
    <lineage>
        <taxon>Eukaryota</taxon>
        <taxon>Sar</taxon>
        <taxon>Stramenopiles</taxon>
        <taxon>Bigyra</taxon>
        <taxon>Opalozoa</taxon>
        <taxon>Bicosoecida</taxon>
    </lineage>
</organism>
<reference evidence="2" key="1">
    <citation type="submission" date="2021-01" db="EMBL/GenBank/DDBJ databases">
        <authorList>
            <person name="Corre E."/>
            <person name="Pelletier E."/>
            <person name="Niang G."/>
            <person name="Scheremetjew M."/>
            <person name="Finn R."/>
            <person name="Kale V."/>
            <person name="Holt S."/>
            <person name="Cochrane G."/>
            <person name="Meng A."/>
            <person name="Brown T."/>
            <person name="Cohen L."/>
        </authorList>
    </citation>
    <scope>NUCLEOTIDE SEQUENCE</scope>
    <source>
        <strain evidence="2">Ms1</strain>
    </source>
</reference>
<keyword evidence="1" id="KW-1133">Transmembrane helix</keyword>
<proteinExistence type="predicted"/>
<name>A0A7S1CFC3_9STRA</name>
<keyword evidence="1" id="KW-0472">Membrane</keyword>
<dbReference type="EMBL" id="HBFS01014795">
    <property type="protein sequence ID" value="CAD8916695.1"/>
    <property type="molecule type" value="Transcribed_RNA"/>
</dbReference>
<feature type="transmembrane region" description="Helical" evidence="1">
    <location>
        <begin position="270"/>
        <end position="287"/>
    </location>
</feature>
<evidence type="ECO:0000256" key="1">
    <source>
        <dbReference type="SAM" id="Phobius"/>
    </source>
</evidence>